<dbReference type="AlphaFoldDB" id="A0A076LEU5"/>
<dbReference type="Gene3D" id="1.10.260.40">
    <property type="entry name" value="lambda repressor-like DNA-binding domains"/>
    <property type="match status" value="1"/>
</dbReference>
<dbReference type="GO" id="GO:0003677">
    <property type="term" value="F:DNA binding"/>
    <property type="evidence" value="ECO:0007669"/>
    <property type="project" value="InterPro"/>
</dbReference>
<dbReference type="GeneID" id="33938305"/>
<protein>
    <submittedName>
        <fullName evidence="1">Cro protein</fullName>
    </submittedName>
</protein>
<dbReference type="InterPro" id="IPR010982">
    <property type="entry name" value="Lambda_DNA-bd_dom_sf"/>
</dbReference>
<dbReference type="EMBL" id="CP006664">
    <property type="protein sequence ID" value="AIJ07015.1"/>
    <property type="molecule type" value="Genomic_DNA"/>
</dbReference>
<dbReference type="KEGG" id="ete:ETEE_0540"/>
<dbReference type="RefSeq" id="WP_034166018.1">
    <property type="nucleotide sequence ID" value="NZ_CP006664.1"/>
</dbReference>
<reference evidence="1 2" key="1">
    <citation type="journal article" date="2012" name="PLoS ONE">
        <title>Edwardsiella comparative phylogenomics reveal the new intra/inter-species taxonomic relationships, virulence evolution and niche adaptation mechanisms.</title>
        <authorList>
            <person name="Yang M."/>
            <person name="Lv Y."/>
            <person name="Xiao J."/>
            <person name="Wu H."/>
            <person name="Zheng H."/>
            <person name="Liu Q."/>
            <person name="Zhang Y."/>
            <person name="Wang Q."/>
        </authorList>
    </citation>
    <scope>NUCLEOTIDE SEQUENCE [LARGE SCALE GENOMIC DNA]</scope>
    <source>
        <strain evidence="2">080813</strain>
    </source>
</reference>
<organism evidence="1 2">
    <name type="scientific">Edwardsiella anguillarum ET080813</name>
    <dbReference type="NCBI Taxonomy" id="667120"/>
    <lineage>
        <taxon>Bacteria</taxon>
        <taxon>Pseudomonadati</taxon>
        <taxon>Pseudomonadota</taxon>
        <taxon>Gammaproteobacteria</taxon>
        <taxon>Enterobacterales</taxon>
        <taxon>Hafniaceae</taxon>
        <taxon>Edwardsiella</taxon>
    </lineage>
</organism>
<dbReference type="Proteomes" id="UP000028681">
    <property type="component" value="Chromosome"/>
</dbReference>
<gene>
    <name evidence="1" type="ORF">ETEE_0540</name>
</gene>
<dbReference type="HOGENOM" id="CLU_194443_3_0_6"/>
<dbReference type="SUPFAM" id="SSF47413">
    <property type="entry name" value="lambda repressor-like DNA-binding domains"/>
    <property type="match status" value="1"/>
</dbReference>
<evidence type="ECO:0000313" key="2">
    <source>
        <dbReference type="Proteomes" id="UP000028681"/>
    </source>
</evidence>
<evidence type="ECO:0000313" key="1">
    <source>
        <dbReference type="EMBL" id="AIJ07015.1"/>
    </source>
</evidence>
<accession>A0A076LEU5</accession>
<proteinExistence type="predicted"/>
<name>A0A076LEU5_9GAMM</name>
<sequence>MLKKAVIEHFGSQHAVAKALQVSDSAVSQWKGVIPERAALLVHQITKGKLKYSKDFYKKIA</sequence>
<dbReference type="Pfam" id="PF14549">
    <property type="entry name" value="P22_Cro"/>
    <property type="match status" value="1"/>
</dbReference>